<comment type="subcellular location">
    <subcellularLocation>
        <location evidence="4">Membrane</location>
        <topology evidence="4">Multi-pass membrane protein</topology>
    </subcellularLocation>
</comment>
<sequence>MSHHDHIEHQAGGMADHGMHGGMHGGMDHSQPMMPQFNSTLMQAIGGAIVATTTPMTMMNHDGHHGAGHDAHAGHAGHAGHDAAAGLHEPSMCSGSSGHMHGMSMAFHGGYCETILFEGWKISSLGGLIGSIIGIVIMAALYEGLKYYREYLFWKTYNSLQYRSVAGPPSEKSVGPGSGSNVANGSNGSATAAVLEDNRLARMLGEVVHRQPPTMLSWMHAFQTSLHIVQIILSYFLMLIFMTYNSWLCAAVVVGAAIGYFLFRLEEVCDRRRHRALPLVERAATEPSHKNGVLHQELVQLGPDDKDDDRAAAVAATIDTRYPSSHAYKRISRQIRSVVTILYIFFCFVVLDAIQERDFMDITKREDACSYCSLIYIYK</sequence>
<keyword evidence="3 4" id="KW-0472">Membrane</keyword>
<protein>
    <recommendedName>
        <fullName evidence="4">Copper transport protein</fullName>
    </recommendedName>
</protein>
<name>A0A6H5J854_9HYME</name>
<feature type="transmembrane region" description="Helical" evidence="4">
    <location>
        <begin position="244"/>
        <end position="263"/>
    </location>
</feature>
<evidence type="ECO:0000256" key="2">
    <source>
        <dbReference type="ARBA" id="ARBA00022989"/>
    </source>
</evidence>
<keyword evidence="1 4" id="KW-0812">Transmembrane</keyword>
<dbReference type="AlphaFoldDB" id="A0A6H5J854"/>
<comment type="similarity">
    <text evidence="4">Belongs to the copper transporter (Ctr) (TC 1.A.56) family. SLC31A subfamily.</text>
</comment>
<keyword evidence="2 4" id="KW-1133">Transmembrane helix</keyword>
<accession>A0A6H5J854</accession>
<dbReference type="InterPro" id="IPR007274">
    <property type="entry name" value="Cop_transporter"/>
</dbReference>
<evidence type="ECO:0000256" key="1">
    <source>
        <dbReference type="ARBA" id="ARBA00022692"/>
    </source>
</evidence>
<comment type="caution">
    <text evidence="4">Lacks conserved residue(s) required for the propagation of feature annotation.</text>
</comment>
<dbReference type="PANTHER" id="PTHR12483:SF115">
    <property type="entry name" value="COPPER TRANSPORT PROTEIN"/>
    <property type="match status" value="1"/>
</dbReference>
<dbReference type="PANTHER" id="PTHR12483">
    <property type="entry name" value="SOLUTE CARRIER FAMILY 31 COPPER TRANSPORTERS"/>
    <property type="match status" value="1"/>
</dbReference>
<keyword evidence="4" id="KW-0187">Copper transport</keyword>
<keyword evidence="4" id="KW-0186">Copper</keyword>
<dbReference type="Pfam" id="PF04145">
    <property type="entry name" value="Ctr"/>
    <property type="match status" value="1"/>
</dbReference>
<organism evidence="6 7">
    <name type="scientific">Trichogramma brassicae</name>
    <dbReference type="NCBI Taxonomy" id="86971"/>
    <lineage>
        <taxon>Eukaryota</taxon>
        <taxon>Metazoa</taxon>
        <taxon>Ecdysozoa</taxon>
        <taxon>Arthropoda</taxon>
        <taxon>Hexapoda</taxon>
        <taxon>Insecta</taxon>
        <taxon>Pterygota</taxon>
        <taxon>Neoptera</taxon>
        <taxon>Endopterygota</taxon>
        <taxon>Hymenoptera</taxon>
        <taxon>Apocrita</taxon>
        <taxon>Proctotrupomorpha</taxon>
        <taxon>Chalcidoidea</taxon>
        <taxon>Trichogrammatidae</taxon>
        <taxon>Trichogramma</taxon>
    </lineage>
</organism>
<keyword evidence="4" id="KW-0813">Transport</keyword>
<dbReference type="GO" id="GO:0016020">
    <property type="term" value="C:membrane"/>
    <property type="evidence" value="ECO:0007669"/>
    <property type="project" value="UniProtKB-SubCell"/>
</dbReference>
<evidence type="ECO:0000256" key="5">
    <source>
        <dbReference type="SAM" id="MobiDB-lite"/>
    </source>
</evidence>
<feature type="transmembrane region" description="Helical" evidence="4">
    <location>
        <begin position="335"/>
        <end position="354"/>
    </location>
</feature>
<dbReference type="GO" id="GO:0005375">
    <property type="term" value="F:copper ion transmembrane transporter activity"/>
    <property type="evidence" value="ECO:0007669"/>
    <property type="project" value="UniProtKB-UniRule"/>
</dbReference>
<keyword evidence="4" id="KW-0406">Ion transport</keyword>
<reference evidence="6 7" key="1">
    <citation type="submission" date="2020-02" db="EMBL/GenBank/DDBJ databases">
        <authorList>
            <person name="Ferguson B K."/>
        </authorList>
    </citation>
    <scope>NUCLEOTIDE SEQUENCE [LARGE SCALE GENOMIC DNA]</scope>
</reference>
<evidence type="ECO:0000256" key="4">
    <source>
        <dbReference type="RuleBase" id="RU367022"/>
    </source>
</evidence>
<proteinExistence type="inferred from homology"/>
<gene>
    <name evidence="6" type="ORF">TBRA_LOCUS16298</name>
</gene>
<feature type="transmembrane region" description="Helical" evidence="4">
    <location>
        <begin position="218"/>
        <end position="238"/>
    </location>
</feature>
<evidence type="ECO:0000313" key="7">
    <source>
        <dbReference type="Proteomes" id="UP000479190"/>
    </source>
</evidence>
<evidence type="ECO:0000256" key="3">
    <source>
        <dbReference type="ARBA" id="ARBA00023136"/>
    </source>
</evidence>
<feature type="transmembrane region" description="Helical" evidence="4">
    <location>
        <begin position="122"/>
        <end position="142"/>
    </location>
</feature>
<evidence type="ECO:0000313" key="6">
    <source>
        <dbReference type="EMBL" id="CAB0044710.1"/>
    </source>
</evidence>
<dbReference type="EMBL" id="CADCXV010001483">
    <property type="protein sequence ID" value="CAB0044710.1"/>
    <property type="molecule type" value="Genomic_DNA"/>
</dbReference>
<dbReference type="OrthoDB" id="161814at2759"/>
<feature type="region of interest" description="Disordered" evidence="5">
    <location>
        <begin position="1"/>
        <end position="26"/>
    </location>
</feature>
<keyword evidence="7" id="KW-1185">Reference proteome</keyword>
<dbReference type="Proteomes" id="UP000479190">
    <property type="component" value="Unassembled WGS sequence"/>
</dbReference>